<dbReference type="InterPro" id="IPR000620">
    <property type="entry name" value="EamA_dom"/>
</dbReference>
<dbReference type="PANTHER" id="PTHR32322">
    <property type="entry name" value="INNER MEMBRANE TRANSPORTER"/>
    <property type="match status" value="1"/>
</dbReference>
<keyword evidence="3" id="KW-1003">Cell membrane</keyword>
<dbReference type="SUPFAM" id="SSF103481">
    <property type="entry name" value="Multidrug resistance efflux transporter EmrE"/>
    <property type="match status" value="2"/>
</dbReference>
<feature type="domain" description="EamA" evidence="9">
    <location>
        <begin position="4"/>
        <end position="129"/>
    </location>
</feature>
<comment type="subcellular location">
    <subcellularLocation>
        <location evidence="1">Cell membrane</location>
        <topology evidence="1">Multi-pass membrane protein</topology>
    </subcellularLocation>
</comment>
<proteinExistence type="inferred from homology"/>
<dbReference type="PANTHER" id="PTHR32322:SF18">
    <property type="entry name" value="S-ADENOSYLMETHIONINE_S-ADENOSYLHOMOCYSTEINE TRANSPORTER"/>
    <property type="match status" value="1"/>
</dbReference>
<evidence type="ECO:0000313" key="10">
    <source>
        <dbReference type="EMBL" id="EIW16642.1"/>
    </source>
</evidence>
<sequence>MYIAYAMVCLIFGTTFLAIKVGVDAGIPPFFFGGTRFLVAGILIILSFLATNKQIRLTNKNMKETAMVGVLMTTVYFGALYWGEQHISSGLAALLAATTPLIVSIIQWQHKNSGLKIIGMCLGLLGVGVAVVTSFIGERATSSGLGVVVLLLGQIAFAFGTVRSRKTLSSGVDAHLFNAYQMIVGSVGLLVLSALTEPIKTLTFDTNILTSWIYLTIIGSIAGHGLYYWLVRTTNSFFPSTWTYISPIIAQFVGYWWLREELSIYSFVGLSLVLLGVFWINKDMRSEGKPPTPQPKLEKVISETTEASR</sequence>
<protein>
    <recommendedName>
        <fullName evidence="9">EamA domain-containing protein</fullName>
    </recommendedName>
</protein>
<evidence type="ECO:0000256" key="3">
    <source>
        <dbReference type="ARBA" id="ARBA00022475"/>
    </source>
</evidence>
<evidence type="ECO:0000256" key="8">
    <source>
        <dbReference type="SAM" id="Phobius"/>
    </source>
</evidence>
<dbReference type="InterPro" id="IPR050638">
    <property type="entry name" value="AA-Vitamin_Transporters"/>
</dbReference>
<evidence type="ECO:0000313" key="11">
    <source>
        <dbReference type="Proteomes" id="UP000004324"/>
    </source>
</evidence>
<keyword evidence="11" id="KW-1185">Reference proteome</keyword>
<name>I9AUL7_9FIRM</name>
<comment type="similarity">
    <text evidence="2">Belongs to the EamA transporter family.</text>
</comment>
<dbReference type="RefSeq" id="WP_007936890.1">
    <property type="nucleotide sequence ID" value="NZ_AKVJ01000055.1"/>
</dbReference>
<feature type="transmembrane region" description="Helical" evidence="8">
    <location>
        <begin position="35"/>
        <end position="52"/>
    </location>
</feature>
<feature type="transmembrane region" description="Helical" evidence="8">
    <location>
        <begin position="89"/>
        <end position="108"/>
    </location>
</feature>
<feature type="transmembrane region" description="Helical" evidence="8">
    <location>
        <begin position="174"/>
        <end position="192"/>
    </location>
</feature>
<evidence type="ECO:0000256" key="2">
    <source>
        <dbReference type="ARBA" id="ARBA00007362"/>
    </source>
</evidence>
<keyword evidence="5 8" id="KW-1133">Transmembrane helix</keyword>
<keyword evidence="4 8" id="KW-0812">Transmembrane</keyword>
<evidence type="ECO:0000256" key="1">
    <source>
        <dbReference type="ARBA" id="ARBA00004651"/>
    </source>
</evidence>
<dbReference type="OrthoDB" id="3190463at2"/>
<feature type="transmembrane region" description="Helical" evidence="8">
    <location>
        <begin position="64"/>
        <end position="83"/>
    </location>
</feature>
<dbReference type="Pfam" id="PF00892">
    <property type="entry name" value="EamA"/>
    <property type="match status" value="2"/>
</dbReference>
<feature type="transmembrane region" description="Helical" evidence="8">
    <location>
        <begin position="143"/>
        <end position="162"/>
    </location>
</feature>
<dbReference type="PATRIC" id="fig|1149862.3.peg.3647"/>
<evidence type="ECO:0000259" key="9">
    <source>
        <dbReference type="Pfam" id="PF00892"/>
    </source>
</evidence>
<feature type="compositionally biased region" description="Basic and acidic residues" evidence="7">
    <location>
        <begin position="296"/>
        <end position="309"/>
    </location>
</feature>
<dbReference type="InterPro" id="IPR037185">
    <property type="entry name" value="EmrE-like"/>
</dbReference>
<evidence type="ECO:0000256" key="4">
    <source>
        <dbReference type="ARBA" id="ARBA00022692"/>
    </source>
</evidence>
<comment type="caution">
    <text evidence="10">The sequence shown here is derived from an EMBL/GenBank/DDBJ whole genome shotgun (WGS) entry which is preliminary data.</text>
</comment>
<accession>I9AUL7</accession>
<evidence type="ECO:0000256" key="7">
    <source>
        <dbReference type="SAM" id="MobiDB-lite"/>
    </source>
</evidence>
<gene>
    <name evidence="10" type="ORF">FB4_0662</name>
</gene>
<evidence type="ECO:0000256" key="6">
    <source>
        <dbReference type="ARBA" id="ARBA00023136"/>
    </source>
</evidence>
<organism evidence="10 11">
    <name type="scientific">Pelosinus fermentans B4</name>
    <dbReference type="NCBI Taxonomy" id="1149862"/>
    <lineage>
        <taxon>Bacteria</taxon>
        <taxon>Bacillati</taxon>
        <taxon>Bacillota</taxon>
        <taxon>Negativicutes</taxon>
        <taxon>Selenomonadales</taxon>
        <taxon>Sporomusaceae</taxon>
        <taxon>Pelosinus</taxon>
    </lineage>
</organism>
<dbReference type="Proteomes" id="UP000004324">
    <property type="component" value="Unassembled WGS sequence"/>
</dbReference>
<reference evidence="10 11" key="1">
    <citation type="journal article" date="2012" name="J. Bacteriol.">
        <title>Draft Genome Sequences for Two Metal-Reducing Pelosinus fermentans Strains Isolated from a Cr(VI)-Contaminated Site and for Type Strain R7.</title>
        <authorList>
            <person name="Brown S.D."/>
            <person name="Podar M."/>
            <person name="Klingeman D.M."/>
            <person name="Johnson C.M."/>
            <person name="Yang Z.K."/>
            <person name="Utturkar S.M."/>
            <person name="Land M.L."/>
            <person name="Mosher J.J."/>
            <person name="Hurt R.A.Jr."/>
            <person name="Phelps T.J."/>
            <person name="Palumbo A.V."/>
            <person name="Arkin A.P."/>
            <person name="Hazen T.C."/>
            <person name="Elias D.A."/>
        </authorList>
    </citation>
    <scope>NUCLEOTIDE SEQUENCE [LARGE SCALE GENOMIC DNA]</scope>
    <source>
        <strain evidence="10 11">B4</strain>
    </source>
</reference>
<feature type="transmembrane region" description="Helical" evidence="8">
    <location>
        <begin position="115"/>
        <end position="137"/>
    </location>
</feature>
<evidence type="ECO:0000256" key="5">
    <source>
        <dbReference type="ARBA" id="ARBA00022989"/>
    </source>
</evidence>
<feature type="region of interest" description="Disordered" evidence="7">
    <location>
        <begin position="286"/>
        <end position="309"/>
    </location>
</feature>
<keyword evidence="6 8" id="KW-0472">Membrane</keyword>
<dbReference type="EMBL" id="AKVJ01000055">
    <property type="protein sequence ID" value="EIW16642.1"/>
    <property type="molecule type" value="Genomic_DNA"/>
</dbReference>
<feature type="transmembrane region" description="Helical" evidence="8">
    <location>
        <begin position="212"/>
        <end position="230"/>
    </location>
</feature>
<feature type="transmembrane region" description="Helical" evidence="8">
    <location>
        <begin position="242"/>
        <end position="258"/>
    </location>
</feature>
<dbReference type="GO" id="GO:0005886">
    <property type="term" value="C:plasma membrane"/>
    <property type="evidence" value="ECO:0007669"/>
    <property type="project" value="UniProtKB-SubCell"/>
</dbReference>
<dbReference type="AlphaFoldDB" id="I9AUL7"/>
<feature type="domain" description="EamA" evidence="9">
    <location>
        <begin position="145"/>
        <end position="281"/>
    </location>
</feature>
<dbReference type="Gene3D" id="1.10.3730.20">
    <property type="match status" value="1"/>
</dbReference>
<feature type="transmembrane region" description="Helical" evidence="8">
    <location>
        <begin position="264"/>
        <end position="281"/>
    </location>
</feature>